<protein>
    <submittedName>
        <fullName evidence="1">Uncharacterized protein</fullName>
    </submittedName>
</protein>
<name>A0ABR2T1V1_9ROSI</name>
<evidence type="ECO:0000313" key="2">
    <source>
        <dbReference type="Proteomes" id="UP001396334"/>
    </source>
</evidence>
<evidence type="ECO:0000313" key="1">
    <source>
        <dbReference type="EMBL" id="KAK9031367.1"/>
    </source>
</evidence>
<accession>A0ABR2T1V1</accession>
<dbReference type="EMBL" id="JBBPBN010000010">
    <property type="protein sequence ID" value="KAK9031367.1"/>
    <property type="molecule type" value="Genomic_DNA"/>
</dbReference>
<keyword evidence="2" id="KW-1185">Reference proteome</keyword>
<dbReference type="Proteomes" id="UP001396334">
    <property type="component" value="Unassembled WGS sequence"/>
</dbReference>
<gene>
    <name evidence="1" type="ORF">V6N11_032750</name>
</gene>
<sequence>MKFSALILSSSRLNSATPITCNLTLLTCMLEFAFNWCGFSQVYLSTTCMAFLPQILHQDFIWFSLFQICRLRTYSRTWWRLITL</sequence>
<organism evidence="1 2">
    <name type="scientific">Hibiscus sabdariffa</name>
    <name type="common">roselle</name>
    <dbReference type="NCBI Taxonomy" id="183260"/>
    <lineage>
        <taxon>Eukaryota</taxon>
        <taxon>Viridiplantae</taxon>
        <taxon>Streptophyta</taxon>
        <taxon>Embryophyta</taxon>
        <taxon>Tracheophyta</taxon>
        <taxon>Spermatophyta</taxon>
        <taxon>Magnoliopsida</taxon>
        <taxon>eudicotyledons</taxon>
        <taxon>Gunneridae</taxon>
        <taxon>Pentapetalae</taxon>
        <taxon>rosids</taxon>
        <taxon>malvids</taxon>
        <taxon>Malvales</taxon>
        <taxon>Malvaceae</taxon>
        <taxon>Malvoideae</taxon>
        <taxon>Hibiscus</taxon>
    </lineage>
</organism>
<proteinExistence type="predicted"/>
<comment type="caution">
    <text evidence="1">The sequence shown here is derived from an EMBL/GenBank/DDBJ whole genome shotgun (WGS) entry which is preliminary data.</text>
</comment>
<reference evidence="1 2" key="1">
    <citation type="journal article" date="2024" name="G3 (Bethesda)">
        <title>Genome assembly of Hibiscus sabdariffa L. provides insights into metabolisms of medicinal natural products.</title>
        <authorList>
            <person name="Kim T."/>
        </authorList>
    </citation>
    <scope>NUCLEOTIDE SEQUENCE [LARGE SCALE GENOMIC DNA]</scope>
    <source>
        <strain evidence="1">TK-2024</strain>
        <tissue evidence="1">Old leaves</tissue>
    </source>
</reference>